<evidence type="ECO:0000256" key="7">
    <source>
        <dbReference type="ARBA" id="ARBA00022785"/>
    </source>
</evidence>
<evidence type="ECO:0000256" key="3">
    <source>
        <dbReference type="ARBA" id="ARBA00011245"/>
    </source>
</evidence>
<evidence type="ECO:0000256" key="9">
    <source>
        <dbReference type="ARBA" id="ARBA00061210"/>
    </source>
</evidence>
<dbReference type="SUPFAM" id="SSF111337">
    <property type="entry name" value="QueA-like"/>
    <property type="match status" value="1"/>
</dbReference>
<comment type="similarity">
    <text evidence="9 13">Belongs to the QueA family.</text>
</comment>
<proteinExistence type="inferred from homology"/>
<dbReference type="Pfam" id="PF02547">
    <property type="entry name" value="Queuosine_synth"/>
    <property type="match status" value="1"/>
</dbReference>
<evidence type="ECO:0000313" key="14">
    <source>
        <dbReference type="EMBL" id="TYO99557.1"/>
    </source>
</evidence>
<comment type="catalytic activity">
    <reaction evidence="8 13">
        <text>7-aminomethyl-7-carbaguanosine(34) in tRNA + S-adenosyl-L-methionine = epoxyqueuosine(34) in tRNA + adenine + L-methionine + 2 H(+)</text>
        <dbReference type="Rhea" id="RHEA:32155"/>
        <dbReference type="Rhea" id="RHEA-COMP:10342"/>
        <dbReference type="Rhea" id="RHEA-COMP:18582"/>
        <dbReference type="ChEBI" id="CHEBI:15378"/>
        <dbReference type="ChEBI" id="CHEBI:16708"/>
        <dbReference type="ChEBI" id="CHEBI:57844"/>
        <dbReference type="ChEBI" id="CHEBI:59789"/>
        <dbReference type="ChEBI" id="CHEBI:82833"/>
        <dbReference type="ChEBI" id="CHEBI:194443"/>
        <dbReference type="EC" id="2.4.99.17"/>
    </reaction>
</comment>
<keyword evidence="15" id="KW-1185">Reference proteome</keyword>
<organism evidence="14 15">
    <name type="scientific">Geothermobacter ehrlichii</name>
    <dbReference type="NCBI Taxonomy" id="213224"/>
    <lineage>
        <taxon>Bacteria</taxon>
        <taxon>Pseudomonadati</taxon>
        <taxon>Thermodesulfobacteriota</taxon>
        <taxon>Desulfuromonadia</taxon>
        <taxon>Desulfuromonadales</taxon>
        <taxon>Geothermobacteraceae</taxon>
        <taxon>Geothermobacter</taxon>
    </lineage>
</organism>
<evidence type="ECO:0000256" key="1">
    <source>
        <dbReference type="ARBA" id="ARBA00004496"/>
    </source>
</evidence>
<comment type="caution">
    <text evidence="14">The sequence shown here is derived from an EMBL/GenBank/DDBJ whole genome shotgun (WGS) entry which is preliminary data.</text>
</comment>
<keyword evidence="14" id="KW-0413">Isomerase</keyword>
<evidence type="ECO:0000256" key="13">
    <source>
        <dbReference type="HAMAP-Rule" id="MF_00113"/>
    </source>
</evidence>
<dbReference type="AlphaFoldDB" id="A0A5D3WKL7"/>
<evidence type="ECO:0000256" key="10">
    <source>
        <dbReference type="ARBA" id="ARBA00066503"/>
    </source>
</evidence>
<dbReference type="InterPro" id="IPR003699">
    <property type="entry name" value="QueA"/>
</dbReference>
<dbReference type="FunFam" id="3.40.1780.10:FF:000001">
    <property type="entry name" value="S-adenosylmethionine:tRNA ribosyltransferase-isomerase"/>
    <property type="match status" value="1"/>
</dbReference>
<evidence type="ECO:0000256" key="12">
    <source>
        <dbReference type="ARBA" id="ARBA00076160"/>
    </source>
</evidence>
<reference evidence="14 15" key="1">
    <citation type="submission" date="2019-07" db="EMBL/GenBank/DDBJ databases">
        <title>Genomic Encyclopedia of Type Strains, Phase IV (KMG-IV): sequencing the most valuable type-strain genomes for metagenomic binning, comparative biology and taxonomic classification.</title>
        <authorList>
            <person name="Goeker M."/>
        </authorList>
    </citation>
    <scope>NUCLEOTIDE SEQUENCE [LARGE SCALE GENOMIC DNA]</scope>
    <source>
        <strain evidence="14 15">SS015</strain>
    </source>
</reference>
<keyword evidence="6 13" id="KW-0949">S-adenosyl-L-methionine</keyword>
<dbReference type="NCBIfam" id="NF001140">
    <property type="entry name" value="PRK00147.1"/>
    <property type="match status" value="1"/>
</dbReference>
<comment type="subcellular location">
    <subcellularLocation>
        <location evidence="1 13">Cytoplasm</location>
    </subcellularLocation>
</comment>
<keyword evidence="7 13" id="KW-0671">Queuosine biosynthesis</keyword>
<evidence type="ECO:0000256" key="8">
    <source>
        <dbReference type="ARBA" id="ARBA00052751"/>
    </source>
</evidence>
<protein>
    <recommendedName>
        <fullName evidence="11 13">S-adenosylmethionine:tRNA ribosyltransferase-isomerase</fullName>
        <ecNumber evidence="10 13">2.4.99.17</ecNumber>
    </recommendedName>
    <alternativeName>
        <fullName evidence="12 13">Queuosine biosynthesis protein QueA</fullName>
    </alternativeName>
</protein>
<dbReference type="PANTHER" id="PTHR30307:SF0">
    <property type="entry name" value="S-ADENOSYLMETHIONINE:TRNA RIBOSYLTRANSFERASE-ISOMERASE"/>
    <property type="match status" value="1"/>
</dbReference>
<keyword evidence="4 13" id="KW-0963">Cytoplasm</keyword>
<dbReference type="OrthoDB" id="9805933at2"/>
<dbReference type="Gene3D" id="2.40.10.240">
    <property type="entry name" value="QueA-like"/>
    <property type="match status" value="1"/>
</dbReference>
<evidence type="ECO:0000256" key="6">
    <source>
        <dbReference type="ARBA" id="ARBA00022691"/>
    </source>
</evidence>
<accession>A0A5D3WKL7</accession>
<comment type="function">
    <text evidence="13">Transfers and isomerizes the ribose moiety from AdoMet to the 7-aminomethyl group of 7-deazaguanine (preQ1-tRNA) to give epoxyqueuosine (oQ-tRNA).</text>
</comment>
<dbReference type="RefSeq" id="WP_148894769.1">
    <property type="nucleotide sequence ID" value="NZ_VNIB01000002.1"/>
</dbReference>
<dbReference type="Proteomes" id="UP000324159">
    <property type="component" value="Unassembled WGS sequence"/>
</dbReference>
<gene>
    <name evidence="13" type="primary">queA</name>
    <name evidence="14" type="ORF">EDC39_10280</name>
</gene>
<keyword evidence="5 13" id="KW-0808">Transferase</keyword>
<dbReference type="GO" id="GO:0005737">
    <property type="term" value="C:cytoplasm"/>
    <property type="evidence" value="ECO:0007669"/>
    <property type="project" value="UniProtKB-SubCell"/>
</dbReference>
<comment type="pathway">
    <text evidence="2 13">tRNA modification; tRNA-queuosine biosynthesis.</text>
</comment>
<dbReference type="EMBL" id="VNIB01000002">
    <property type="protein sequence ID" value="TYO99557.1"/>
    <property type="molecule type" value="Genomic_DNA"/>
</dbReference>
<dbReference type="InterPro" id="IPR042119">
    <property type="entry name" value="QueA_dom2"/>
</dbReference>
<dbReference type="InterPro" id="IPR042118">
    <property type="entry name" value="QueA_dom1"/>
</dbReference>
<dbReference type="InterPro" id="IPR036100">
    <property type="entry name" value="QueA_sf"/>
</dbReference>
<dbReference type="PANTHER" id="PTHR30307">
    <property type="entry name" value="S-ADENOSYLMETHIONINE:TRNA RIBOSYLTRANSFERASE-ISOMERASE"/>
    <property type="match status" value="1"/>
</dbReference>
<evidence type="ECO:0000313" key="15">
    <source>
        <dbReference type="Proteomes" id="UP000324159"/>
    </source>
</evidence>
<dbReference type="HAMAP" id="MF_00113">
    <property type="entry name" value="QueA"/>
    <property type="match status" value="1"/>
</dbReference>
<sequence length="342" mass="38569">MRLDDFNFDLPEELIAQQPVEKRDASRLLVVDRAGDLIAHRRFPDLVDYLAAGDCLILNDTRVMPARLQGRKETGGQVEVLLVRRIGDDESWLCLTRSSRPVRPGVDIVFAPDVRAEVVRDQGDGFRILRFHCPGSFRQVLDEIGGLPLPPYIRRQPEPADWERYQTVVARNEGAVAAPTAGLHFTPEVLERIRNRGCHVCTLTLHVGIGTFLPVRCDDIRQHRMHEEFYDIPPETAATVARVRENGGRVIAVGTTVTRALEDAARKSGRVEAGCGFSDLFIYPGFEFRVVDALVTNFHLPKSTLLMLVSAFAGRERILRAYREAVALRYRFFSYGDCMLIL</sequence>
<dbReference type="EC" id="2.4.99.17" evidence="10 13"/>
<evidence type="ECO:0000256" key="2">
    <source>
        <dbReference type="ARBA" id="ARBA00004691"/>
    </source>
</evidence>
<dbReference type="GO" id="GO:0051075">
    <property type="term" value="F:S-adenosylmethionine:tRNA ribosyltransferase-isomerase activity"/>
    <property type="evidence" value="ECO:0007669"/>
    <property type="project" value="UniProtKB-EC"/>
</dbReference>
<evidence type="ECO:0000256" key="11">
    <source>
        <dbReference type="ARBA" id="ARBA00069325"/>
    </source>
</evidence>
<dbReference type="GO" id="GO:0008616">
    <property type="term" value="P:tRNA queuosine(34) biosynthetic process"/>
    <property type="evidence" value="ECO:0007669"/>
    <property type="project" value="UniProtKB-UniRule"/>
</dbReference>
<name>A0A5D3WKL7_9BACT</name>
<dbReference type="FunFam" id="2.40.10.240:FF:000002">
    <property type="entry name" value="S-adenosylmethionine:tRNA ribosyltransferase-isomerase"/>
    <property type="match status" value="1"/>
</dbReference>
<dbReference type="NCBIfam" id="TIGR00113">
    <property type="entry name" value="queA"/>
    <property type="match status" value="1"/>
</dbReference>
<dbReference type="UniPathway" id="UPA00392"/>
<evidence type="ECO:0000256" key="4">
    <source>
        <dbReference type="ARBA" id="ARBA00022490"/>
    </source>
</evidence>
<dbReference type="Gene3D" id="3.40.1780.10">
    <property type="entry name" value="QueA-like"/>
    <property type="match status" value="1"/>
</dbReference>
<evidence type="ECO:0000256" key="5">
    <source>
        <dbReference type="ARBA" id="ARBA00022679"/>
    </source>
</evidence>
<comment type="subunit">
    <text evidence="3 13">Monomer.</text>
</comment>